<organism evidence="3 4">
    <name type="scientific">Oryzias latipes</name>
    <name type="common">Japanese rice fish</name>
    <name type="synonym">Japanese killifish</name>
    <dbReference type="NCBI Taxonomy" id="8090"/>
    <lineage>
        <taxon>Eukaryota</taxon>
        <taxon>Metazoa</taxon>
        <taxon>Chordata</taxon>
        <taxon>Craniata</taxon>
        <taxon>Vertebrata</taxon>
        <taxon>Euteleostomi</taxon>
        <taxon>Actinopterygii</taxon>
        <taxon>Neopterygii</taxon>
        <taxon>Teleostei</taxon>
        <taxon>Neoteleostei</taxon>
        <taxon>Acanthomorphata</taxon>
        <taxon>Ovalentaria</taxon>
        <taxon>Atherinomorphae</taxon>
        <taxon>Beloniformes</taxon>
        <taxon>Adrianichthyidae</taxon>
        <taxon>Oryziinae</taxon>
        <taxon>Oryzias</taxon>
    </lineage>
</organism>
<feature type="region of interest" description="Disordered" evidence="1">
    <location>
        <begin position="129"/>
        <end position="156"/>
    </location>
</feature>
<evidence type="ECO:0000259" key="2">
    <source>
        <dbReference type="PROSITE" id="PS50804"/>
    </source>
</evidence>
<feature type="region of interest" description="Disordered" evidence="1">
    <location>
        <begin position="44"/>
        <end position="65"/>
    </location>
</feature>
<evidence type="ECO:0000313" key="4">
    <source>
        <dbReference type="Proteomes" id="UP000001038"/>
    </source>
</evidence>
<dbReference type="SUPFAM" id="SSF47353">
    <property type="entry name" value="Retrovirus capsid dimerization domain-like"/>
    <property type="match status" value="1"/>
</dbReference>
<dbReference type="Proteomes" id="UP000001038">
    <property type="component" value="Chromosome 18"/>
</dbReference>
<dbReference type="AlphaFoldDB" id="A0A3B3HY65"/>
<dbReference type="SMART" id="SM00431">
    <property type="entry name" value="SCAN"/>
    <property type="match status" value="1"/>
</dbReference>
<dbReference type="GeneTree" id="ENSGT00940000176970"/>
<dbReference type="InParanoid" id="A0A3B3HY65"/>
<reference evidence="3" key="3">
    <citation type="submission" date="2025-09" db="UniProtKB">
        <authorList>
            <consortium name="Ensembl"/>
        </authorList>
    </citation>
    <scope>IDENTIFICATION</scope>
    <source>
        <strain evidence="3">Hd-rR</strain>
    </source>
</reference>
<sequence>MESHSHVSVKHKTQEVEKSLFLLSSTLSSSILLQSERTLERNIPGSAVRNPRRRRRTSAPEGPAGACCRLKGLCRGWDRPERRTEEQSGRIVAMGPLPQVHPSDVRTWVQEHELEEGPADAWPMDYRASALDEGQRSGSNRSGSLSSAGTSLPESW</sequence>
<dbReference type="Pfam" id="PF02023">
    <property type="entry name" value="SCAN"/>
    <property type="match status" value="1"/>
</dbReference>
<feature type="region of interest" description="Disordered" evidence="1">
    <location>
        <begin position="79"/>
        <end position="102"/>
    </location>
</feature>
<dbReference type="Bgee" id="ENSORLG00000022417">
    <property type="expression patterns" value="Expressed in pharyngeal gill and 7 other cell types or tissues"/>
</dbReference>
<reference evidence="3" key="2">
    <citation type="submission" date="2025-08" db="UniProtKB">
        <authorList>
            <consortium name="Ensembl"/>
        </authorList>
    </citation>
    <scope>IDENTIFICATION</scope>
    <source>
        <strain evidence="3">Hd-rR</strain>
    </source>
</reference>
<dbReference type="Ensembl" id="ENSORLT00000033017.1">
    <property type="protein sequence ID" value="ENSORLP00000036759.1"/>
    <property type="gene ID" value="ENSORLG00000022417.1"/>
</dbReference>
<feature type="domain" description="SCAN box" evidence="2">
    <location>
        <begin position="49"/>
        <end position="117"/>
    </location>
</feature>
<reference evidence="3 4" key="1">
    <citation type="journal article" date="2007" name="Nature">
        <title>The medaka draft genome and insights into vertebrate genome evolution.</title>
        <authorList>
            <person name="Kasahara M."/>
            <person name="Naruse K."/>
            <person name="Sasaki S."/>
            <person name="Nakatani Y."/>
            <person name="Qu W."/>
            <person name="Ahsan B."/>
            <person name="Yamada T."/>
            <person name="Nagayasu Y."/>
            <person name="Doi K."/>
            <person name="Kasai Y."/>
            <person name="Jindo T."/>
            <person name="Kobayashi D."/>
            <person name="Shimada A."/>
            <person name="Toyoda A."/>
            <person name="Kuroki Y."/>
            <person name="Fujiyama A."/>
            <person name="Sasaki T."/>
            <person name="Shimizu A."/>
            <person name="Asakawa S."/>
            <person name="Shimizu N."/>
            <person name="Hashimoto S."/>
            <person name="Yang J."/>
            <person name="Lee Y."/>
            <person name="Matsushima K."/>
            <person name="Sugano S."/>
            <person name="Sakaizumi M."/>
            <person name="Narita T."/>
            <person name="Ohishi K."/>
            <person name="Haga S."/>
            <person name="Ohta F."/>
            <person name="Nomoto H."/>
            <person name="Nogata K."/>
            <person name="Morishita T."/>
            <person name="Endo T."/>
            <person name="Shin-I T."/>
            <person name="Takeda H."/>
            <person name="Morishita S."/>
            <person name="Kohara Y."/>
        </authorList>
    </citation>
    <scope>NUCLEOTIDE SEQUENCE [LARGE SCALE GENOMIC DNA]</scope>
    <source>
        <strain evidence="3 4">Hd-rR</strain>
    </source>
</reference>
<dbReference type="InterPro" id="IPR038269">
    <property type="entry name" value="SCAN_sf"/>
</dbReference>
<name>A0A3B3HY65_ORYLA</name>
<proteinExistence type="predicted"/>
<keyword evidence="4" id="KW-1185">Reference proteome</keyword>
<evidence type="ECO:0000256" key="1">
    <source>
        <dbReference type="SAM" id="MobiDB-lite"/>
    </source>
</evidence>
<feature type="compositionally biased region" description="Basic and acidic residues" evidence="1">
    <location>
        <begin position="79"/>
        <end position="88"/>
    </location>
</feature>
<protein>
    <recommendedName>
        <fullName evidence="2">SCAN box domain-containing protein</fullName>
    </recommendedName>
</protein>
<evidence type="ECO:0000313" key="3">
    <source>
        <dbReference type="Ensembl" id="ENSORLP00000036759.1"/>
    </source>
</evidence>
<accession>A0A3B3HY65</accession>
<dbReference type="Gene3D" id="1.10.4020.10">
    <property type="entry name" value="DNA breaking-rejoining enzymes"/>
    <property type="match status" value="1"/>
</dbReference>
<feature type="compositionally biased region" description="Low complexity" evidence="1">
    <location>
        <begin position="136"/>
        <end position="156"/>
    </location>
</feature>
<dbReference type="InterPro" id="IPR003309">
    <property type="entry name" value="SCAN_dom"/>
</dbReference>
<dbReference type="PROSITE" id="PS50804">
    <property type="entry name" value="SCAN_BOX"/>
    <property type="match status" value="1"/>
</dbReference>